<evidence type="ECO:0000259" key="2">
    <source>
        <dbReference type="Pfam" id="PF14239"/>
    </source>
</evidence>
<accession>T2JRL7</accession>
<name>T2JRL7_CROWT</name>
<dbReference type="InterPro" id="IPR025938">
    <property type="entry name" value="RRXRR_dom"/>
</dbReference>
<dbReference type="EMBL" id="CAQN01000662">
    <property type="protein sequence ID" value="CCQ67840.1"/>
    <property type="molecule type" value="Genomic_DNA"/>
</dbReference>
<feature type="domain" description="RRXRR" evidence="2">
    <location>
        <begin position="8"/>
        <end position="180"/>
    </location>
</feature>
<comment type="caution">
    <text evidence="3">The sequence shown here is derived from an EMBL/GenBank/DDBJ whole genome shotgun (WGS) entry which is preliminary data.</text>
</comment>
<proteinExistence type="predicted"/>
<reference evidence="3 4" key="1">
    <citation type="submission" date="2013-01" db="EMBL/GenBank/DDBJ databases">
        <authorList>
            <person name="Bench S."/>
        </authorList>
    </citation>
    <scope>NUCLEOTIDE SEQUENCE [LARGE SCALE GENOMIC DNA]</scope>
    <source>
        <strain evidence="3 4">WH 0402</strain>
    </source>
</reference>
<evidence type="ECO:0000313" key="3">
    <source>
        <dbReference type="EMBL" id="CCQ67840.1"/>
    </source>
</evidence>
<gene>
    <name evidence="3" type="ORF">CWATWH0402_6340</name>
</gene>
<sequence length="381" mass="43465">MSNKVTRVPVTDPVGKPLMPTTPARARKWIKSGKAIPKRNKLGVFYVQLTVEPSGHQTQEIIVGTDRGKAFTGIAFQSKLATLIVFHLCLPGFYKSKKTKKDRQSVTGKMAKRTELRRSRRARRIDRTKPFKLRNHREKRFSNRRQSKIPPSVLANRLMELRVLQEMSKLLPIAEIRDEDCGGYTIKNGRGISPVTVGQEWFRKEAGKIAPIVPLDSKTTGSFREQLGLIKEKKHKDKQCIESHGNDAIAIASSYFIKYQSFHRGNNHGHEWIGKCLVTQTPFIVLTRPKLFRRKLHQEQYKKGGILKRQGGTITPFGFLRSDYVETSRKGQIIRGWIGGFTNSKSSKNVSIYDHNWKRIGQFNPKNVCLINRSSKLCIAT</sequence>
<evidence type="ECO:0000313" key="4">
    <source>
        <dbReference type="Proteomes" id="UP000018130"/>
    </source>
</evidence>
<evidence type="ECO:0000256" key="1">
    <source>
        <dbReference type="SAM" id="MobiDB-lite"/>
    </source>
</evidence>
<organism evidence="3 4">
    <name type="scientific">Crocosphaera watsonii WH 0402</name>
    <dbReference type="NCBI Taxonomy" id="1284629"/>
    <lineage>
        <taxon>Bacteria</taxon>
        <taxon>Bacillati</taxon>
        <taxon>Cyanobacteriota</taxon>
        <taxon>Cyanophyceae</taxon>
        <taxon>Oscillatoriophycideae</taxon>
        <taxon>Chroococcales</taxon>
        <taxon>Aphanothecaceae</taxon>
        <taxon>Crocosphaera</taxon>
    </lineage>
</organism>
<reference evidence="3 4" key="2">
    <citation type="submission" date="2013-09" db="EMBL/GenBank/DDBJ databases">
        <title>Whole genome comparison of six Crocosphaera watsonii strains with differing phenotypes.</title>
        <authorList>
            <person name="Bench S.R."/>
            <person name="Heller P."/>
            <person name="Frank I."/>
            <person name="Arciniega M."/>
            <person name="Shilova I.N."/>
            <person name="Zehr J.P."/>
        </authorList>
    </citation>
    <scope>NUCLEOTIDE SEQUENCE [LARGE SCALE GENOMIC DNA]</scope>
    <source>
        <strain evidence="3 4">WH 0402</strain>
    </source>
</reference>
<dbReference type="Proteomes" id="UP000018130">
    <property type="component" value="Unassembled WGS sequence"/>
</dbReference>
<feature type="region of interest" description="Disordered" evidence="1">
    <location>
        <begin position="101"/>
        <end position="120"/>
    </location>
</feature>
<dbReference type="Pfam" id="PF14239">
    <property type="entry name" value="RRXRR"/>
    <property type="match status" value="1"/>
</dbReference>
<dbReference type="RefSeq" id="WP_048326069.1">
    <property type="nucleotide sequence ID" value="NZ_CAQN01000662.1"/>
</dbReference>
<dbReference type="AlphaFoldDB" id="T2JRL7"/>
<feature type="region of interest" description="Disordered" evidence="1">
    <location>
        <begin position="1"/>
        <end position="20"/>
    </location>
</feature>
<protein>
    <recommendedName>
        <fullName evidence="2">RRXRR domain-containing protein</fullName>
    </recommendedName>
</protein>